<evidence type="ECO:0000313" key="3">
    <source>
        <dbReference type="EMBL" id="ABK43948.1"/>
    </source>
</evidence>
<evidence type="ECO:0000259" key="2">
    <source>
        <dbReference type="SMART" id="SM00471"/>
    </source>
</evidence>
<feature type="transmembrane region" description="Helical" evidence="1">
    <location>
        <begin position="49"/>
        <end position="70"/>
    </location>
</feature>
<keyword evidence="3" id="KW-0378">Hydrolase</keyword>
<dbReference type="Pfam" id="PF07697">
    <property type="entry name" value="7TMR-HDED"/>
    <property type="match status" value="1"/>
</dbReference>
<dbReference type="PANTHER" id="PTHR36442">
    <property type="entry name" value="CYCLIC-DI-AMP PHOSPHODIESTERASE PGPH"/>
    <property type="match status" value="1"/>
</dbReference>
<feature type="transmembrane region" description="Helical" evidence="1">
    <location>
        <begin position="503"/>
        <end position="522"/>
    </location>
</feature>
<accession>A0L7K5</accession>
<dbReference type="Pfam" id="PF07698">
    <property type="entry name" value="7TM-7TMR_HD"/>
    <property type="match status" value="1"/>
</dbReference>
<dbReference type="SMART" id="SM00471">
    <property type="entry name" value="HDc"/>
    <property type="match status" value="1"/>
</dbReference>
<feature type="transmembrane region" description="Helical" evidence="1">
    <location>
        <begin position="392"/>
        <end position="413"/>
    </location>
</feature>
<dbReference type="STRING" id="156889.Mmc1_1437"/>
<dbReference type="InterPro" id="IPR003607">
    <property type="entry name" value="HD/PDEase_dom"/>
</dbReference>
<dbReference type="InterPro" id="IPR006674">
    <property type="entry name" value="HD_domain"/>
</dbReference>
<feature type="transmembrane region" description="Helical" evidence="1">
    <location>
        <begin position="433"/>
        <end position="455"/>
    </location>
</feature>
<dbReference type="EMBL" id="CP000471">
    <property type="protein sequence ID" value="ABK43948.1"/>
    <property type="molecule type" value="Genomic_DNA"/>
</dbReference>
<dbReference type="AlphaFoldDB" id="A0L7K5"/>
<sequence>MAEETHKPHATDLAPDDRLNISLSLRTEPLDQKPLYKRLVIQIRESHGWSWGGFALLVGLLTLIYSPLALRMPHVLEVGEVATRNIKAERDVLVEDRAATELRREKAVAAVPPVFDWDPHMVASLSSGISDRLVELHEAMHTLAKSGQWPEQKTLEQAWGERYTLPSSILKALFEVSGLMQALDAARKQAQETPLQAVPLPEGAKLDGAQEAAAHALVQATKPSPMALFLEPKGLNPGFEHLLARIQNWLKTHAHHWVVADSATQTRIQRRPINLNPLDNPKEFRLTIPDRVVTLEQLTVLLRDSARRQMGDLNPDLRLWVVDQVLEYLHPNLTYNSAETRLRQIQAEEDVDQVYLRVRRGQMVVLEGEVVSENTQLKLSALNKGDMSDAKWLRVLGLSITVALFLYIGRLFLLRTAAAFPRDRLTVEILGTLLVISASLSAVTLALGQGMAGVFQWPAQSVIYLPPVAMGSAMASLIIGARVSLPGGTMVVGTALSFLTSQLAGGGLPLFIFYMIGSLMGGLSLRTCRRRFDVLRSGLAIGLVQIAVIPAVELLNGNTPGIDWVYSMSMGLMSGLLAGLFALALIPLMESLFNITTDSRLMELAAGDHPLLRELSMRSPGTYHHSVMMGNLAEEAAEKIGANPLLARVMALYHDIGKMAKPAYFVENQSGANRHDQLSPSMSAKIIMSHVKAGIAMARQYKLGEPIEEAILTHQGTSLLQFFYNKALNESARRGEVVDAADYRYPGPIPQTREAGILMLADSVEAATRSLKDPAPAQIQAMVRRIINNKIRDGQLDDCKLTMRELSLIEEAFLRVLTLGFYHRRIAYPEIRKPSREGASNVPSLGAIVVSSMAKNG</sequence>
<dbReference type="InterPro" id="IPR052722">
    <property type="entry name" value="PgpH_phosphodiesterase"/>
</dbReference>
<keyword evidence="1" id="KW-0812">Transmembrane</keyword>
<dbReference type="SUPFAM" id="SSF109604">
    <property type="entry name" value="HD-domain/PDEase-like"/>
    <property type="match status" value="1"/>
</dbReference>
<dbReference type="CDD" id="cd00077">
    <property type="entry name" value="HDc"/>
    <property type="match status" value="1"/>
</dbReference>
<keyword evidence="1" id="KW-1133">Transmembrane helix</keyword>
<dbReference type="PANTHER" id="PTHR36442:SF1">
    <property type="entry name" value="CYCLIC-DI-AMP PHOSPHODIESTERASE PGPH"/>
    <property type="match status" value="1"/>
</dbReference>
<dbReference type="HOGENOM" id="CLU_015767_1_2_5"/>
<keyword evidence="4" id="KW-1185">Reference proteome</keyword>
<feature type="transmembrane region" description="Helical" evidence="1">
    <location>
        <begin position="564"/>
        <end position="586"/>
    </location>
</feature>
<dbReference type="Gene3D" id="1.10.3210.10">
    <property type="entry name" value="Hypothetical protein af1432"/>
    <property type="match status" value="1"/>
</dbReference>
<organism evidence="3 4">
    <name type="scientific">Magnetococcus marinus (strain ATCC BAA-1437 / JCM 17883 / MC-1)</name>
    <dbReference type="NCBI Taxonomy" id="156889"/>
    <lineage>
        <taxon>Bacteria</taxon>
        <taxon>Pseudomonadati</taxon>
        <taxon>Pseudomonadota</taxon>
        <taxon>Magnetococcia</taxon>
        <taxon>Magnetococcales</taxon>
        <taxon>Magnetococcaceae</taxon>
        <taxon>Magnetococcus</taxon>
    </lineage>
</organism>
<dbReference type="RefSeq" id="WP_011713101.1">
    <property type="nucleotide sequence ID" value="NC_008576.1"/>
</dbReference>
<reference evidence="3 4" key="2">
    <citation type="journal article" date="2012" name="Int. J. Syst. Evol. Microbiol.">
        <title>Magnetococcus marinus gen. nov., sp. nov., a marine, magnetotactic bacterium that represents a novel lineage (Magnetococcaceae fam. nov.; Magnetococcales ord. nov.) at the base of the Alphaproteobacteria.</title>
        <authorList>
            <person name="Bazylinski D.A."/>
            <person name="Williams T.J."/>
            <person name="Lefevre C.T."/>
            <person name="Berg R.J."/>
            <person name="Zhang C.L."/>
            <person name="Bowser S.S."/>
            <person name="Dean A.J."/>
            <person name="Beveridge T.J."/>
        </authorList>
    </citation>
    <scope>NUCLEOTIDE SEQUENCE [LARGE SCALE GENOMIC DNA]</scope>
    <source>
        <strain evidence="4">ATCC BAA-1437 / JCM 17883 / MC-1</strain>
    </source>
</reference>
<evidence type="ECO:0000313" key="4">
    <source>
        <dbReference type="Proteomes" id="UP000002586"/>
    </source>
</evidence>
<dbReference type="OrthoDB" id="9806952at2"/>
<gene>
    <name evidence="3" type="ordered locus">Mmc1_1437</name>
</gene>
<dbReference type="InterPro" id="IPR006675">
    <property type="entry name" value="HDIG_dom"/>
</dbReference>
<feature type="transmembrane region" description="Helical" evidence="1">
    <location>
        <begin position="462"/>
        <end position="483"/>
    </location>
</feature>
<reference evidence="4" key="1">
    <citation type="journal article" date="2009" name="Appl. Environ. Microbiol.">
        <title>Complete genome sequence of the chemolithoautotrophic marine magnetotactic coccus strain MC-1.</title>
        <authorList>
            <person name="Schubbe S."/>
            <person name="Williams T.J."/>
            <person name="Xie G."/>
            <person name="Kiss H.E."/>
            <person name="Brettin T.S."/>
            <person name="Martinez D."/>
            <person name="Ross C.A."/>
            <person name="Schuler D."/>
            <person name="Cox B.L."/>
            <person name="Nealson K.H."/>
            <person name="Bazylinski D.A."/>
        </authorList>
    </citation>
    <scope>NUCLEOTIDE SEQUENCE [LARGE SCALE GENOMIC DNA]</scope>
    <source>
        <strain evidence="4">ATCC BAA-1437 / JCM 17883 / MC-1</strain>
    </source>
</reference>
<protein>
    <submittedName>
        <fullName evidence="3">Metal dependent phosphohydrolase</fullName>
    </submittedName>
</protein>
<name>A0L7K5_MAGMM</name>
<evidence type="ECO:0000256" key="1">
    <source>
        <dbReference type="SAM" id="Phobius"/>
    </source>
</evidence>
<dbReference type="Proteomes" id="UP000002586">
    <property type="component" value="Chromosome"/>
</dbReference>
<dbReference type="eggNOG" id="COG1480">
    <property type="taxonomic scope" value="Bacteria"/>
</dbReference>
<dbReference type="GO" id="GO:0016787">
    <property type="term" value="F:hydrolase activity"/>
    <property type="evidence" value="ECO:0007669"/>
    <property type="project" value="UniProtKB-KW"/>
</dbReference>
<dbReference type="InterPro" id="IPR011621">
    <property type="entry name" value="Metal-dep_PHydrolase_7TM_intra"/>
</dbReference>
<dbReference type="Pfam" id="PF01966">
    <property type="entry name" value="HD"/>
    <property type="match status" value="1"/>
</dbReference>
<dbReference type="NCBIfam" id="TIGR00277">
    <property type="entry name" value="HDIG"/>
    <property type="match status" value="1"/>
</dbReference>
<dbReference type="InterPro" id="IPR011624">
    <property type="entry name" value="Metal-dep_PHydrolase_7TM_extra"/>
</dbReference>
<proteinExistence type="predicted"/>
<feature type="domain" description="HD/PDEase" evidence="2">
    <location>
        <begin position="618"/>
        <end position="776"/>
    </location>
</feature>
<feature type="transmembrane region" description="Helical" evidence="1">
    <location>
        <begin position="534"/>
        <end position="552"/>
    </location>
</feature>
<keyword evidence="1" id="KW-0472">Membrane</keyword>
<dbReference type="KEGG" id="mgm:Mmc1_1437"/>